<proteinExistence type="predicted"/>
<evidence type="ECO:0000259" key="4">
    <source>
        <dbReference type="PROSITE" id="PS50234"/>
    </source>
</evidence>
<feature type="compositionally biased region" description="Basic and acidic residues" evidence="3">
    <location>
        <begin position="54"/>
        <end position="76"/>
    </location>
</feature>
<dbReference type="GO" id="GO:0000055">
    <property type="term" value="P:ribosomal large subunit export from nucleus"/>
    <property type="evidence" value="ECO:0007669"/>
    <property type="project" value="TreeGrafter"/>
</dbReference>
<dbReference type="GO" id="GO:0030687">
    <property type="term" value="C:preribosome, large subunit precursor"/>
    <property type="evidence" value="ECO:0007669"/>
    <property type="project" value="TreeGrafter"/>
</dbReference>
<dbReference type="RefSeq" id="XP_020305319.1">
    <property type="nucleotide sequence ID" value="XM_020450948.1"/>
</dbReference>
<dbReference type="EMBL" id="JH712313">
    <property type="protein sequence ID" value="EJD74395.1"/>
    <property type="molecule type" value="Genomic_DNA"/>
</dbReference>
<feature type="region of interest" description="Disordered" evidence="3">
    <location>
        <begin position="1"/>
        <end position="112"/>
    </location>
</feature>
<dbReference type="Pfam" id="PF00092">
    <property type="entry name" value="VWA"/>
    <property type="match status" value="1"/>
</dbReference>
<dbReference type="GO" id="GO:0005524">
    <property type="term" value="F:ATP binding"/>
    <property type="evidence" value="ECO:0007669"/>
    <property type="project" value="UniProtKB-KW"/>
</dbReference>
<dbReference type="CTD" id="9943866"/>
<feature type="domain" description="VWFA" evidence="4">
    <location>
        <begin position="289"/>
        <end position="430"/>
    </location>
</feature>
<feature type="compositionally biased region" description="Basic and acidic residues" evidence="3">
    <location>
        <begin position="1"/>
        <end position="14"/>
    </location>
</feature>
<sequence length="491" mass="54856">MDRGAMEDTMDKESISNPNVVNENDENMKEDGSTAEIDGEGKNGCGKAEDDDIRNEKLENMKEDDKESKKEKKLADDIADVTIQETLPNEGKQDDEEGSEFGHFDGNSSSLREQIVIDKSSVEEARISKGNRDQLKDLKNISVNQDDEEMMEDDSTSDKQEVDEDDLTDASIWNSDFQNSIIHSTTDFYHLMERSASTITSLDTEEVGSSNVDAEDRWNRISNSISVLAAELSENLRMIIEPTVASRFEGDYRTGKRLNMRRLIAYIASGYRKDKIWLRRTKKAQHNYQILIAVDDSSSMHDNQIKLKACQSVAMIESGLRRLEIGQLAICKFGGSVKMISDFGDYGGSGLGGKLINELNFGQDRTDLVNLLKCSRQIFEQASSRERNNQMLIIVSDGRGVLADGAEAVKKALAELYADQITVLFVAIDNGEKSIVDMKVAEFTADGNVNLIPYLQKFPFPFYVVVGHVAMLPATIGDAVRQWFELTARDS</sequence>
<dbReference type="SUPFAM" id="SSF53300">
    <property type="entry name" value="vWA-like"/>
    <property type="match status" value="1"/>
</dbReference>
<dbReference type="InterPro" id="IPR002035">
    <property type="entry name" value="VWF_A"/>
</dbReference>
<feature type="compositionally biased region" description="Acidic residues" evidence="3">
    <location>
        <begin position="145"/>
        <end position="165"/>
    </location>
</feature>
<feature type="region of interest" description="Disordered" evidence="3">
    <location>
        <begin position="137"/>
        <end position="165"/>
    </location>
</feature>
<dbReference type="OrthoDB" id="422220at2759"/>
<dbReference type="PANTHER" id="PTHR48103:SF2">
    <property type="entry name" value="MIDASIN"/>
    <property type="match status" value="1"/>
</dbReference>
<name>A0A1S0UFN8_LOALO</name>
<dbReference type="SMART" id="SM00327">
    <property type="entry name" value="VWA"/>
    <property type="match status" value="1"/>
</dbReference>
<evidence type="ECO:0000256" key="3">
    <source>
        <dbReference type="SAM" id="MobiDB-lite"/>
    </source>
</evidence>
<dbReference type="AlphaFoldDB" id="A0A1S0UFN8"/>
<dbReference type="PROSITE" id="PS50234">
    <property type="entry name" value="VWFA"/>
    <property type="match status" value="1"/>
</dbReference>
<dbReference type="GO" id="GO:0000027">
    <property type="term" value="P:ribosomal large subunit assembly"/>
    <property type="evidence" value="ECO:0007669"/>
    <property type="project" value="TreeGrafter"/>
</dbReference>
<keyword evidence="2" id="KW-0067">ATP-binding</keyword>
<dbReference type="GeneID" id="9943866"/>
<dbReference type="InParanoid" id="A0A1S0UFN8"/>
<evidence type="ECO:0000256" key="2">
    <source>
        <dbReference type="ARBA" id="ARBA00022840"/>
    </source>
</evidence>
<evidence type="ECO:0000313" key="5">
    <source>
        <dbReference type="EMBL" id="EJD74395.1"/>
    </source>
</evidence>
<keyword evidence="1" id="KW-0547">Nucleotide-binding</keyword>
<evidence type="ECO:0000256" key="1">
    <source>
        <dbReference type="ARBA" id="ARBA00022741"/>
    </source>
</evidence>
<dbReference type="PANTHER" id="PTHR48103">
    <property type="entry name" value="MIDASIN-RELATED"/>
    <property type="match status" value="1"/>
</dbReference>
<accession>A0A1S0UFN8</accession>
<dbReference type="Gene3D" id="3.40.50.410">
    <property type="entry name" value="von Willebrand factor, type A domain"/>
    <property type="match status" value="1"/>
</dbReference>
<dbReference type="InterPro" id="IPR036465">
    <property type="entry name" value="vWFA_dom_sf"/>
</dbReference>
<protein>
    <recommendedName>
        <fullName evidence="4">VWFA domain-containing protein</fullName>
    </recommendedName>
</protein>
<gene>
    <name evidence="5" type="ORF">LOAG_18287</name>
</gene>
<dbReference type="KEGG" id="loa:LOAG_18287"/>
<organism evidence="5">
    <name type="scientific">Loa loa</name>
    <name type="common">Eye worm</name>
    <name type="synonym">Filaria loa</name>
    <dbReference type="NCBI Taxonomy" id="7209"/>
    <lineage>
        <taxon>Eukaryota</taxon>
        <taxon>Metazoa</taxon>
        <taxon>Ecdysozoa</taxon>
        <taxon>Nematoda</taxon>
        <taxon>Chromadorea</taxon>
        <taxon>Rhabditida</taxon>
        <taxon>Spirurina</taxon>
        <taxon>Spiruromorpha</taxon>
        <taxon>Filarioidea</taxon>
        <taxon>Onchocercidae</taxon>
        <taxon>Loa</taxon>
    </lineage>
</organism>
<reference evidence="5" key="1">
    <citation type="submission" date="2012-04" db="EMBL/GenBank/DDBJ databases">
        <title>The Genome Sequence of Loa loa.</title>
        <authorList>
            <consortium name="The Broad Institute Genome Sequencing Platform"/>
            <consortium name="Broad Institute Genome Sequencing Center for Infectious Disease"/>
            <person name="Nutman T.B."/>
            <person name="Fink D.L."/>
            <person name="Russ C."/>
            <person name="Young S."/>
            <person name="Zeng Q."/>
            <person name="Gargeya S."/>
            <person name="Alvarado L."/>
            <person name="Berlin A."/>
            <person name="Chapman S.B."/>
            <person name="Chen Z."/>
            <person name="Freedman E."/>
            <person name="Gellesch M."/>
            <person name="Goldberg J."/>
            <person name="Griggs A."/>
            <person name="Gujja S."/>
            <person name="Heilman E.R."/>
            <person name="Heiman D."/>
            <person name="Howarth C."/>
            <person name="Mehta T."/>
            <person name="Neiman D."/>
            <person name="Pearson M."/>
            <person name="Roberts A."/>
            <person name="Saif S."/>
            <person name="Shea T."/>
            <person name="Shenoy N."/>
            <person name="Sisk P."/>
            <person name="Stolte C."/>
            <person name="Sykes S."/>
            <person name="White J."/>
            <person name="Yandava C."/>
            <person name="Haas B."/>
            <person name="Henn M.R."/>
            <person name="Nusbaum C."/>
            <person name="Birren B."/>
        </authorList>
    </citation>
    <scope>NUCLEOTIDE SEQUENCE [LARGE SCALE GENOMIC DNA]</scope>
</reference>
<dbReference type="GO" id="GO:0005634">
    <property type="term" value="C:nucleus"/>
    <property type="evidence" value="ECO:0007669"/>
    <property type="project" value="TreeGrafter"/>
</dbReference>